<feature type="region of interest" description="Disordered" evidence="6">
    <location>
        <begin position="1723"/>
        <end position="1770"/>
    </location>
</feature>
<dbReference type="CDD" id="cd09233">
    <property type="entry name" value="ACE1-Sec16-like"/>
    <property type="match status" value="1"/>
</dbReference>
<feature type="compositionally biased region" description="Low complexity" evidence="6">
    <location>
        <begin position="599"/>
        <end position="617"/>
    </location>
</feature>
<reference evidence="8 9" key="1">
    <citation type="journal article" date="2024" name="BMC Genomics">
        <title>Genome assembly of redclaw crayfish (Cherax quadricarinatus) provides insights into its immune adaptation and hypoxia tolerance.</title>
        <authorList>
            <person name="Liu Z."/>
            <person name="Zheng J."/>
            <person name="Li H."/>
            <person name="Fang K."/>
            <person name="Wang S."/>
            <person name="He J."/>
            <person name="Zhou D."/>
            <person name="Weng S."/>
            <person name="Chi M."/>
            <person name="Gu Z."/>
            <person name="He J."/>
            <person name="Li F."/>
            <person name="Wang M."/>
        </authorList>
    </citation>
    <scope>NUCLEOTIDE SEQUENCE [LARGE SCALE GENOMIC DNA]</scope>
    <source>
        <strain evidence="8">ZL_2023a</strain>
    </source>
</reference>
<feature type="compositionally biased region" description="Low complexity" evidence="6">
    <location>
        <begin position="228"/>
        <end position="243"/>
    </location>
</feature>
<feature type="region of interest" description="Disordered" evidence="6">
    <location>
        <begin position="1399"/>
        <end position="1433"/>
    </location>
</feature>
<dbReference type="EMBL" id="JARKIK010000050">
    <property type="protein sequence ID" value="KAK8734647.1"/>
    <property type="molecule type" value="Genomic_DNA"/>
</dbReference>
<keyword evidence="9" id="KW-1185">Reference proteome</keyword>
<dbReference type="GO" id="GO:0007030">
    <property type="term" value="P:Golgi organization"/>
    <property type="evidence" value="ECO:0007669"/>
    <property type="project" value="TreeGrafter"/>
</dbReference>
<feature type="region of interest" description="Disordered" evidence="6">
    <location>
        <begin position="43"/>
        <end position="89"/>
    </location>
</feature>
<feature type="region of interest" description="Disordered" evidence="6">
    <location>
        <begin position="1933"/>
        <end position="1992"/>
    </location>
</feature>
<dbReference type="PANTHER" id="PTHR13402">
    <property type="entry name" value="RGPR-RELATED"/>
    <property type="match status" value="1"/>
</dbReference>
<dbReference type="GO" id="GO:0070973">
    <property type="term" value="P:protein localization to endoplasmic reticulum exit site"/>
    <property type="evidence" value="ECO:0007669"/>
    <property type="project" value="TreeGrafter"/>
</dbReference>
<keyword evidence="5" id="KW-0931">ER-Golgi transport</keyword>
<organism evidence="8 9">
    <name type="scientific">Cherax quadricarinatus</name>
    <name type="common">Australian red claw crayfish</name>
    <dbReference type="NCBI Taxonomy" id="27406"/>
    <lineage>
        <taxon>Eukaryota</taxon>
        <taxon>Metazoa</taxon>
        <taxon>Ecdysozoa</taxon>
        <taxon>Arthropoda</taxon>
        <taxon>Crustacea</taxon>
        <taxon>Multicrustacea</taxon>
        <taxon>Malacostraca</taxon>
        <taxon>Eumalacostraca</taxon>
        <taxon>Eucarida</taxon>
        <taxon>Decapoda</taxon>
        <taxon>Pleocyemata</taxon>
        <taxon>Astacidea</taxon>
        <taxon>Parastacoidea</taxon>
        <taxon>Parastacidae</taxon>
        <taxon>Cherax</taxon>
    </lineage>
</organism>
<evidence type="ECO:0000313" key="8">
    <source>
        <dbReference type="EMBL" id="KAK8734647.1"/>
    </source>
</evidence>
<keyword evidence="4" id="KW-0256">Endoplasmic reticulum</keyword>
<feature type="compositionally biased region" description="Pro residues" evidence="6">
    <location>
        <begin position="472"/>
        <end position="481"/>
    </location>
</feature>
<evidence type="ECO:0000256" key="6">
    <source>
        <dbReference type="SAM" id="MobiDB-lite"/>
    </source>
</evidence>
<feature type="compositionally biased region" description="Polar residues" evidence="6">
    <location>
        <begin position="873"/>
        <end position="886"/>
    </location>
</feature>
<feature type="region of interest" description="Disordered" evidence="6">
    <location>
        <begin position="1809"/>
        <end position="1853"/>
    </location>
</feature>
<feature type="region of interest" description="Disordered" evidence="6">
    <location>
        <begin position="2330"/>
        <end position="2400"/>
    </location>
</feature>
<feature type="region of interest" description="Disordered" evidence="6">
    <location>
        <begin position="1"/>
        <end position="20"/>
    </location>
</feature>
<dbReference type="GO" id="GO:0070971">
    <property type="term" value="C:endoplasmic reticulum exit site"/>
    <property type="evidence" value="ECO:0007669"/>
    <property type="project" value="TreeGrafter"/>
</dbReference>
<dbReference type="Gene3D" id="1.25.40.1030">
    <property type="match status" value="1"/>
</dbReference>
<comment type="similarity">
    <text evidence="2">Belongs to the SEC16 family.</text>
</comment>
<proteinExistence type="inferred from homology"/>
<feature type="compositionally biased region" description="Polar residues" evidence="6">
    <location>
        <begin position="1031"/>
        <end position="1043"/>
    </location>
</feature>
<feature type="compositionally biased region" description="Basic and acidic residues" evidence="6">
    <location>
        <begin position="1057"/>
        <end position="1103"/>
    </location>
</feature>
<feature type="compositionally biased region" description="Basic and acidic residues" evidence="6">
    <location>
        <begin position="887"/>
        <end position="957"/>
    </location>
</feature>
<dbReference type="Proteomes" id="UP001445076">
    <property type="component" value="Unassembled WGS sequence"/>
</dbReference>
<feature type="compositionally biased region" description="Low complexity" evidence="6">
    <location>
        <begin position="461"/>
        <end position="471"/>
    </location>
</feature>
<comment type="subcellular location">
    <subcellularLocation>
        <location evidence="1">Endoplasmic reticulum</location>
    </subcellularLocation>
</comment>
<feature type="compositionally biased region" description="Low complexity" evidence="6">
    <location>
        <begin position="538"/>
        <end position="553"/>
    </location>
</feature>
<feature type="compositionally biased region" description="Basic and acidic residues" evidence="6">
    <location>
        <begin position="767"/>
        <end position="782"/>
    </location>
</feature>
<feature type="region of interest" description="Disordered" evidence="6">
    <location>
        <begin position="2027"/>
        <end position="2074"/>
    </location>
</feature>
<evidence type="ECO:0000256" key="3">
    <source>
        <dbReference type="ARBA" id="ARBA00022448"/>
    </source>
</evidence>
<feature type="region of interest" description="Disordered" evidence="6">
    <location>
        <begin position="2089"/>
        <end position="2317"/>
    </location>
</feature>
<feature type="compositionally biased region" description="Polar residues" evidence="6">
    <location>
        <begin position="635"/>
        <end position="653"/>
    </location>
</feature>
<feature type="compositionally biased region" description="Basic and acidic residues" evidence="6">
    <location>
        <begin position="2057"/>
        <end position="2066"/>
    </location>
</feature>
<feature type="compositionally biased region" description="Polar residues" evidence="6">
    <location>
        <begin position="794"/>
        <end position="804"/>
    </location>
</feature>
<feature type="compositionally biased region" description="Basic and acidic residues" evidence="6">
    <location>
        <begin position="1723"/>
        <end position="1735"/>
    </location>
</feature>
<feature type="compositionally biased region" description="Low complexity" evidence="6">
    <location>
        <begin position="1933"/>
        <end position="1943"/>
    </location>
</feature>
<evidence type="ECO:0000256" key="1">
    <source>
        <dbReference type="ARBA" id="ARBA00004240"/>
    </source>
</evidence>
<accession>A0AAW0WSP9</accession>
<feature type="compositionally biased region" description="Basic and acidic residues" evidence="6">
    <location>
        <begin position="964"/>
        <end position="1019"/>
    </location>
</feature>
<feature type="compositionally biased region" description="Polar residues" evidence="6">
    <location>
        <begin position="1886"/>
        <end position="1895"/>
    </location>
</feature>
<feature type="region of interest" description="Disordered" evidence="6">
    <location>
        <begin position="761"/>
        <end position="1103"/>
    </location>
</feature>
<feature type="compositionally biased region" description="Polar residues" evidence="6">
    <location>
        <begin position="2117"/>
        <end position="2128"/>
    </location>
</feature>
<dbReference type="Pfam" id="PF12931">
    <property type="entry name" value="TPR_Sec16"/>
    <property type="match status" value="1"/>
</dbReference>
<feature type="compositionally biased region" description="Polar residues" evidence="6">
    <location>
        <begin position="1944"/>
        <end position="1969"/>
    </location>
</feature>
<feature type="region of interest" description="Disordered" evidence="6">
    <location>
        <begin position="212"/>
        <end position="249"/>
    </location>
</feature>
<gene>
    <name evidence="8" type="ORF">OTU49_005913</name>
</gene>
<feature type="compositionally biased region" description="Basic and acidic residues" evidence="6">
    <location>
        <begin position="2129"/>
        <end position="2149"/>
    </location>
</feature>
<feature type="compositionally biased region" description="Pro residues" evidence="6">
    <location>
        <begin position="2267"/>
        <end position="2277"/>
    </location>
</feature>
<dbReference type="PANTHER" id="PTHR13402:SF6">
    <property type="entry name" value="SECRETORY 16, ISOFORM I"/>
    <property type="match status" value="1"/>
</dbReference>
<feature type="region of interest" description="Disordered" evidence="6">
    <location>
        <begin position="530"/>
        <end position="660"/>
    </location>
</feature>
<feature type="region of interest" description="Disordered" evidence="6">
    <location>
        <begin position="1886"/>
        <end position="1916"/>
    </location>
</feature>
<evidence type="ECO:0000256" key="2">
    <source>
        <dbReference type="ARBA" id="ARBA00005927"/>
    </source>
</evidence>
<keyword evidence="3" id="KW-0813">Transport</keyword>
<feature type="region of interest" description="Disordered" evidence="6">
    <location>
        <begin position="456"/>
        <end position="513"/>
    </location>
</feature>
<evidence type="ECO:0000256" key="5">
    <source>
        <dbReference type="ARBA" id="ARBA00022892"/>
    </source>
</evidence>
<evidence type="ECO:0000313" key="9">
    <source>
        <dbReference type="Proteomes" id="UP001445076"/>
    </source>
</evidence>
<feature type="compositionally biased region" description="Polar residues" evidence="6">
    <location>
        <begin position="2027"/>
        <end position="2039"/>
    </location>
</feature>
<dbReference type="GO" id="GO:0016192">
    <property type="term" value="P:vesicle-mediated transport"/>
    <property type="evidence" value="ECO:0007669"/>
    <property type="project" value="UniProtKB-KW"/>
</dbReference>
<dbReference type="InterPro" id="IPR024298">
    <property type="entry name" value="Sec16_Sec23-bd"/>
</dbReference>
<feature type="compositionally biased region" description="Polar residues" evidence="6">
    <location>
        <begin position="2378"/>
        <end position="2387"/>
    </location>
</feature>
<evidence type="ECO:0000259" key="7">
    <source>
        <dbReference type="Pfam" id="PF12931"/>
    </source>
</evidence>
<evidence type="ECO:0000256" key="4">
    <source>
        <dbReference type="ARBA" id="ARBA00022824"/>
    </source>
</evidence>
<comment type="caution">
    <text evidence="8">The sequence shown here is derived from an EMBL/GenBank/DDBJ whole genome shotgun (WGS) entry which is preliminary data.</text>
</comment>
<feature type="domain" description="Sec16 Sec23-binding" evidence="7">
    <location>
        <begin position="1448"/>
        <end position="1683"/>
    </location>
</feature>
<name>A0AAW0WSP9_CHEQU</name>
<feature type="compositionally biased region" description="Pro residues" evidence="6">
    <location>
        <begin position="2093"/>
        <end position="2112"/>
    </location>
</feature>
<feature type="compositionally biased region" description="Low complexity" evidence="6">
    <location>
        <begin position="2366"/>
        <end position="2377"/>
    </location>
</feature>
<sequence>MDQNQAQGNHPNTVNAPKISRTQFDMVEPVSNEHLAPVALSNLDDRWGDGWGETKAPDGPDEITEVSQKPDMHTSESCINSELEHSQETQKSMPLHSLNNMNTSTLPVHSDSELYPNAVIPQHVDKQSHPCQDVNDNKPSEDQHYCDDDCDSTAVAHSEGWDDDWDQEIVTDSHQEVAMDKTNRCEMTNYDVETVTKYVDSLTVLDSKENYKESHAHSTESYMPDLPSQGSHQHFTHHSQFQQEHQHYSASKQNFLLDTKSHDQTRDELHDESSQNYEVGRLSNNYPEVPLKSSSQNEPTLQELQLNYPSSHQTDQFERPEHSCQYEPQNRCIVQTNRSSPSLSPAPKLTFLPPGESEVLSQSHFPPSTASLLPIQHDAHQQVAVHSYRQYQDMNQEIVPNPLISVPPMPDPIFSRIPDGASSVPEVPSVVGVVQDGSNQLVENVLRPLVMGNDLERSERPSSSQSASSQPVCPPSQPIHPPSSHTPLDRPASNQSAHSVHSIHSGHSTQSVHGAHSFINQNQEVPIQEKSELSIPHSSVSQVSQQEEFSTVVPTNSVDLGMDPTAPPSSQLVGPPPVSGPLGVVPSLKARKGSPFQPPTVKQSTSSPSSESTYQTQYLSSPQITPVPLPVCQDVSANLETLPDNNEQPSATEKNGVPLWSSSENMSMNVKLAVAAPSVDIVVSSQSRLASNTIPLVIPGMMEEKTERDKLVNYQHANSVHPEPPAAHSANLQAAVVMPQVQSLSSMSAIPTASAVLDLSQPSRSIVEPRGDGSQTENDRPNFSRMIPGESSKGESTTASTYQAPSVVPSMPSERVVTGNDNPQPMLPVRIKQEPSDVRSPPDGPYTSDLSNKGASVVPPIRSETIGSEEPTSRNFTSANSGSRSDLANDHRGERGARWERDHSRDRDTRSSDRYRDRSREHSRDYYRDDSPHSRRSYDREYDRKYEDERRRWRRESDDDDDDGERRFYESRDRRERAYRDELDRYSDRPIKDDKDRSLPRDKRHDYRDRSKDYYRNYDDDPYYGRGDRSQPVSRSSSINNLDNDGERPGHSHRSRHDYYDRHDRQDSHSRDTDPRDRDAPYSRESREKHFSQRGWEGREPRDRRDARYYGLRSDYEDPYGSREMYEQYQYYYQYYRDHPYYKEYYRQWMKQYGHAYPSESFYDDRTSIHSGRSSVNDELKKSVSSPRGAYDPYGYYYGHSSQPSYNSSHFIQDIHGGSSLGAYEPPSMYPNGSFTQLKSYASGELSGVPSVAGDTVSEAPQRMTPVQFGRPHISARFTSGGQLVLVLPKDPRDGEKAVVQLRDVQKMLCMDPALSKTVQQMKNYPGPLTLSDTHKDVVVKYCEQQVAEAAKNQTLLDKESVILIWEYLALLVKQNGKLYGSDIAGLLLRGRELTTQPQHNSIHVKSEDNPENFSDASPQDEGIDVQSHMQSSTPERNEAVLFKKFTEYLCLGRKREAVDYAIREGLWGHALALSYKMDTTTHTRVLAAFSNSIPHTDVLLTLFQQLSGKRPEVTKSYMPQQWGDWRQHLAVMISNPTGNVQRDQASIVALGDTLASQGQLHAAHFCYLVAEVEWGSYSNKDSKLVLIGSSHQLPFQAFASNEAIQCTEVYEFARSLDSSNPLLETFQSYKLVYALRLTEYGFPAEALRYYEVISQTINKTPALHQVDFISQVYDLASRLKYHDLHYQMCQGEVSEMPDPKWLAALQDVVAVAKSRASNMAAREENCQTQPDHKVGQIFSQGIPGTPDRNQQTSCAATDEPTLSSFSNLDNSYHNSNATTTTNSYLQDLSTISEGYTGQISPADVMNGVHQNQYPATHPASSQSPDGSSETNQTDITTPSKENTSPSEVAMLQQSPQDQAHYLYSGGYWQGYSQQDANSSLYMQNHFPESTHNSLPPSPEGSGEQRPRSVTSLSQPNSLTQYQQYQESYQAWEQQQQQQIPQQANNDISGTISSRSQDTTDSEAPTQSHRTPEEEAYWAEMTGKKDEEYDEFGGDVYEYEDGEEIGTEESDYEASFQLRHRHQASLVSISDPTNHTSTVLSSPSPLLPPSPQPSHTFDSDEKEKPLFKGFSPRACPLGAAASASSYVLSTPLFQPPPPHQPPQMSSPPPPLLGPNSHTTQNVNNTTDTSSKDKPESEKKSSQDIDKLQDKGGGWSLTSLFGWKKSKQAVLPDDKNPTIIWDEKKKKWVNQDGEEEVTAPPPPPPKSAIGGPGAPPLMMTRGGPRKSRYVNTEKDTSKGVTGGMPVNLPNSMLPPMPGASMMTGGPSMSPPVMVPAPVQPRQGGRDTPDSQPQPSVGHKEQQEALFPQIAPAPALLPDITQMRRSRYISESSIELEDDWPPANTEGTSNEGGEGTGLVPMIGPPAGQPQFFNPAQFQPSTKASSNQNRRPGPGRRAFPIKR</sequence>
<dbReference type="GO" id="GO:0012507">
    <property type="term" value="C:ER to Golgi transport vesicle membrane"/>
    <property type="evidence" value="ECO:0007669"/>
    <property type="project" value="TreeGrafter"/>
</dbReference>
<feature type="compositionally biased region" description="Polar residues" evidence="6">
    <location>
        <begin position="1748"/>
        <end position="1770"/>
    </location>
</feature>
<feature type="compositionally biased region" description="Basic and acidic residues" evidence="6">
    <location>
        <begin position="2171"/>
        <end position="2184"/>
    </location>
</feature>
<protein>
    <recommendedName>
        <fullName evidence="7">Sec16 Sec23-binding domain-containing protein</fullName>
    </recommendedName>
</protein>